<feature type="compositionally biased region" description="Pro residues" evidence="1">
    <location>
        <begin position="776"/>
        <end position="788"/>
    </location>
</feature>
<evidence type="ECO:0000313" key="4">
    <source>
        <dbReference type="Proteomes" id="UP000277580"/>
    </source>
</evidence>
<feature type="region of interest" description="Disordered" evidence="1">
    <location>
        <begin position="1"/>
        <end position="49"/>
    </location>
</feature>
<feature type="compositionally biased region" description="Pro residues" evidence="1">
    <location>
        <begin position="330"/>
        <end position="341"/>
    </location>
</feature>
<feature type="domain" description="VPS9" evidence="2">
    <location>
        <begin position="615"/>
        <end position="756"/>
    </location>
</feature>
<dbReference type="Pfam" id="PF02204">
    <property type="entry name" value="VPS9"/>
    <property type="match status" value="1"/>
</dbReference>
<keyword evidence="4" id="KW-1185">Reference proteome</keyword>
<accession>A0A3N4L6B0</accession>
<dbReference type="GO" id="GO:0005829">
    <property type="term" value="C:cytosol"/>
    <property type="evidence" value="ECO:0007669"/>
    <property type="project" value="TreeGrafter"/>
</dbReference>
<dbReference type="Pfam" id="PF18151">
    <property type="entry name" value="DUF5601"/>
    <property type="match status" value="1"/>
</dbReference>
<feature type="region of interest" description="Disordered" evidence="1">
    <location>
        <begin position="842"/>
        <end position="894"/>
    </location>
</feature>
<feature type="region of interest" description="Disordered" evidence="1">
    <location>
        <begin position="257"/>
        <end position="493"/>
    </location>
</feature>
<feature type="compositionally biased region" description="Low complexity" evidence="1">
    <location>
        <begin position="26"/>
        <end position="49"/>
    </location>
</feature>
<dbReference type="InterPro" id="IPR041545">
    <property type="entry name" value="DUF5601"/>
</dbReference>
<dbReference type="SUPFAM" id="SSF109993">
    <property type="entry name" value="VPS9 domain"/>
    <property type="match status" value="1"/>
</dbReference>
<feature type="compositionally biased region" description="Polar residues" evidence="1">
    <location>
        <begin position="849"/>
        <end position="863"/>
    </location>
</feature>
<feature type="compositionally biased region" description="Low complexity" evidence="1">
    <location>
        <begin position="302"/>
        <end position="329"/>
    </location>
</feature>
<protein>
    <recommendedName>
        <fullName evidence="2">VPS9 domain-containing protein</fullName>
    </recommendedName>
</protein>
<dbReference type="InterPro" id="IPR003123">
    <property type="entry name" value="VPS9"/>
</dbReference>
<reference evidence="3 4" key="1">
    <citation type="journal article" date="2018" name="Nat. Ecol. Evol.">
        <title>Pezizomycetes genomes reveal the molecular basis of ectomycorrhizal truffle lifestyle.</title>
        <authorList>
            <person name="Murat C."/>
            <person name="Payen T."/>
            <person name="Noel B."/>
            <person name="Kuo A."/>
            <person name="Morin E."/>
            <person name="Chen J."/>
            <person name="Kohler A."/>
            <person name="Krizsan K."/>
            <person name="Balestrini R."/>
            <person name="Da Silva C."/>
            <person name="Montanini B."/>
            <person name="Hainaut M."/>
            <person name="Levati E."/>
            <person name="Barry K.W."/>
            <person name="Belfiori B."/>
            <person name="Cichocki N."/>
            <person name="Clum A."/>
            <person name="Dockter R.B."/>
            <person name="Fauchery L."/>
            <person name="Guy J."/>
            <person name="Iotti M."/>
            <person name="Le Tacon F."/>
            <person name="Lindquist E.A."/>
            <person name="Lipzen A."/>
            <person name="Malagnac F."/>
            <person name="Mello A."/>
            <person name="Molinier V."/>
            <person name="Miyauchi S."/>
            <person name="Poulain J."/>
            <person name="Riccioni C."/>
            <person name="Rubini A."/>
            <person name="Sitrit Y."/>
            <person name="Splivallo R."/>
            <person name="Traeger S."/>
            <person name="Wang M."/>
            <person name="Zifcakova L."/>
            <person name="Wipf D."/>
            <person name="Zambonelli A."/>
            <person name="Paolocci F."/>
            <person name="Nowrousian M."/>
            <person name="Ottonello S."/>
            <person name="Baldrian P."/>
            <person name="Spatafora J.W."/>
            <person name="Henrissat B."/>
            <person name="Nagy L.G."/>
            <person name="Aury J.M."/>
            <person name="Wincker P."/>
            <person name="Grigoriev I.V."/>
            <person name="Bonfante P."/>
            <person name="Martin F.M."/>
        </authorList>
    </citation>
    <scope>NUCLEOTIDE SEQUENCE [LARGE SCALE GENOMIC DNA]</scope>
    <source>
        <strain evidence="3 4">CCBAS932</strain>
    </source>
</reference>
<feature type="compositionally biased region" description="Polar residues" evidence="1">
    <location>
        <begin position="1"/>
        <end position="24"/>
    </location>
</feature>
<feature type="region of interest" description="Disordered" evidence="1">
    <location>
        <begin position="62"/>
        <end position="130"/>
    </location>
</feature>
<evidence type="ECO:0000259" key="2">
    <source>
        <dbReference type="PROSITE" id="PS51205"/>
    </source>
</evidence>
<dbReference type="InterPro" id="IPR045046">
    <property type="entry name" value="Vps9-like"/>
</dbReference>
<feature type="compositionally biased region" description="Low complexity" evidence="1">
    <location>
        <begin position="170"/>
        <end position="192"/>
    </location>
</feature>
<dbReference type="GO" id="GO:0030139">
    <property type="term" value="C:endocytic vesicle"/>
    <property type="evidence" value="ECO:0007669"/>
    <property type="project" value="TreeGrafter"/>
</dbReference>
<name>A0A3N4L6B0_9PEZI</name>
<feature type="compositionally biased region" description="Polar residues" evidence="1">
    <location>
        <begin position="426"/>
        <end position="460"/>
    </location>
</feature>
<dbReference type="Proteomes" id="UP000277580">
    <property type="component" value="Unassembled WGS sequence"/>
</dbReference>
<dbReference type="InterPro" id="IPR037191">
    <property type="entry name" value="VPS9_dom_sf"/>
</dbReference>
<dbReference type="InterPro" id="IPR009060">
    <property type="entry name" value="UBA-like_sf"/>
</dbReference>
<evidence type="ECO:0000256" key="1">
    <source>
        <dbReference type="SAM" id="MobiDB-lite"/>
    </source>
</evidence>
<feature type="region of interest" description="Disordered" evidence="1">
    <location>
        <begin position="949"/>
        <end position="970"/>
    </location>
</feature>
<feature type="compositionally biased region" description="Low complexity" evidence="1">
    <location>
        <begin position="807"/>
        <end position="819"/>
    </location>
</feature>
<gene>
    <name evidence="3" type="ORF">P167DRAFT_531952</name>
</gene>
<proteinExistence type="predicted"/>
<feature type="compositionally biased region" description="Low complexity" evidence="1">
    <location>
        <begin position="950"/>
        <end position="970"/>
    </location>
</feature>
<feature type="region of interest" description="Disordered" evidence="1">
    <location>
        <begin position="170"/>
        <end position="230"/>
    </location>
</feature>
<feature type="region of interest" description="Disordered" evidence="1">
    <location>
        <begin position="585"/>
        <end position="610"/>
    </location>
</feature>
<feature type="compositionally biased region" description="Basic and acidic residues" evidence="1">
    <location>
        <begin position="797"/>
        <end position="806"/>
    </location>
</feature>
<dbReference type="SMART" id="SM00167">
    <property type="entry name" value="VPS9"/>
    <property type="match status" value="1"/>
</dbReference>
<dbReference type="SUPFAM" id="SSF46934">
    <property type="entry name" value="UBA-like"/>
    <property type="match status" value="1"/>
</dbReference>
<evidence type="ECO:0000313" key="3">
    <source>
        <dbReference type="EMBL" id="RPB17009.1"/>
    </source>
</evidence>
<dbReference type="PANTHER" id="PTHR23101">
    <property type="entry name" value="RAB GDP/GTP EXCHANGE FACTOR"/>
    <property type="match status" value="1"/>
</dbReference>
<dbReference type="PROSITE" id="PS51205">
    <property type="entry name" value="VPS9"/>
    <property type="match status" value="1"/>
</dbReference>
<feature type="compositionally biased region" description="Polar residues" evidence="1">
    <location>
        <begin position="68"/>
        <end position="93"/>
    </location>
</feature>
<dbReference type="Gene3D" id="1.10.8.10">
    <property type="entry name" value="DNA helicase RuvA subunit, C-terminal domain"/>
    <property type="match status" value="1"/>
</dbReference>
<dbReference type="AlphaFoldDB" id="A0A3N4L6B0"/>
<dbReference type="GO" id="GO:0005085">
    <property type="term" value="F:guanyl-nucleotide exchange factor activity"/>
    <property type="evidence" value="ECO:0007669"/>
    <property type="project" value="InterPro"/>
</dbReference>
<dbReference type="OrthoDB" id="300289at2759"/>
<feature type="region of interest" description="Disordered" evidence="1">
    <location>
        <begin position="774"/>
        <end position="825"/>
    </location>
</feature>
<dbReference type="GO" id="GO:0016192">
    <property type="term" value="P:vesicle-mediated transport"/>
    <property type="evidence" value="ECO:0007669"/>
    <property type="project" value="InterPro"/>
</dbReference>
<feature type="compositionally biased region" description="Polar residues" evidence="1">
    <location>
        <begin position="401"/>
        <end position="418"/>
    </location>
</feature>
<sequence>MEPGGNHQTALAEMSNTTSSSTRSLPAETENTTASPATTTTVPSSSNTPATAAAIAAAIAASSAEPHANNTPNSLDAETTTDKVQVSSTTASGTDDDEWVWSNGTVGNTPAADRDELRYSDAGSGDCGGQAGAAAAAAAEAEEHEAAAAVAVDALESSCSVNDVTANLSGSTNNSTLTLLPTKTSTPTSTTTAIEKTSPEQHLQEIPMESNSSPTDYKLDNNDLLSSDTDINQVSTPVLGSATDRTLNMLSTQVAGLSMSPANPDSAPSDISNSLAPVPDDDNVPELNEISPPTPRKDDDNNNNNNTITSSNNSNSRSPISPALLQTLPLPQPPPAPPPKDVPPKDRVYLDPAPLTPGRSRSVSPTRDSSDRELPRNPRSGSSSEDDEPGDNTRSEIHNIFEQSNEKSSTSLASSGSQPPIMHPIRSSSLSNESGNPANTTSPGSQSSHQIPQLAVTPTPNVAGKAREEAAQSPLVPQQQQPPPPPPDEDLPFDFHRFLRQLRKGSADPVAKFLSSFLREFAKKQWMVHEQVKIVHDFLNFIYGKMESCDVWRDVGEVEMDNAREGMEKLVMNRLYTQTFSPEILQASPPSAGGSRRTPSDEMFPGRRGQHQEDVERDEVLAQKVRIYGWIREEHLDIGDTVRGDGGRKFLDLAVNEMVKIKNYRAPRDKVICVLNCCKVIFGLLRHSNSDESADKFIPLLIYVVLRANPEHLVSNVQYILRFRNPDKLNGEAGYYLSSLMGAIQFIENLDRSSLTITDEEFEKNVEAAVAAIAERPPPSPPQLPPRRQPSYNTETVSEKGRRSTEGRSSTSSNDSSSGESDEKAAVAGLLRTIQRPLTTIGRIFSDGEPSNATLSVSSNSGPALTPRGRSPSAEDSLLTAVGGRGPSGRRRPAVTAEEAAARQASAETEEARRIQRSEHENVVDILKAMFPALDKEIIGDVVSMKEGRSVSSPILPPSSSASSSPPTSLAPVSPSSYALALSLFVPFRFVSRRYLSFRKGRRLRKILGGAV</sequence>
<dbReference type="Gene3D" id="1.20.1050.80">
    <property type="entry name" value="VPS9 domain"/>
    <property type="match status" value="1"/>
</dbReference>
<dbReference type="GO" id="GO:0031267">
    <property type="term" value="F:small GTPase binding"/>
    <property type="evidence" value="ECO:0007669"/>
    <property type="project" value="TreeGrafter"/>
</dbReference>
<dbReference type="Gene3D" id="1.10.246.120">
    <property type="match status" value="1"/>
</dbReference>
<dbReference type="EMBL" id="ML119107">
    <property type="protein sequence ID" value="RPB17009.1"/>
    <property type="molecule type" value="Genomic_DNA"/>
</dbReference>
<dbReference type="STRING" id="1392247.A0A3N4L6B0"/>
<organism evidence="3 4">
    <name type="scientific">Morchella conica CCBAS932</name>
    <dbReference type="NCBI Taxonomy" id="1392247"/>
    <lineage>
        <taxon>Eukaryota</taxon>
        <taxon>Fungi</taxon>
        <taxon>Dikarya</taxon>
        <taxon>Ascomycota</taxon>
        <taxon>Pezizomycotina</taxon>
        <taxon>Pezizomycetes</taxon>
        <taxon>Pezizales</taxon>
        <taxon>Morchellaceae</taxon>
        <taxon>Morchella</taxon>
    </lineage>
</organism>
<dbReference type="InParanoid" id="A0A3N4L6B0"/>
<dbReference type="PANTHER" id="PTHR23101:SF25">
    <property type="entry name" value="GTPASE-ACTIVATING PROTEIN AND VPS9 DOMAIN-CONTAINING PROTEIN 1"/>
    <property type="match status" value="1"/>
</dbReference>